<proteinExistence type="predicted"/>
<dbReference type="Proteomes" id="UP000292136">
    <property type="component" value="Unassembled WGS sequence"/>
</dbReference>
<comment type="caution">
    <text evidence="1">The sequence shown here is derived from an EMBL/GenBank/DDBJ whole genome shotgun (WGS) entry which is preliminary data.</text>
</comment>
<dbReference type="RefSeq" id="WP_014238321.1">
    <property type="nucleotide sequence ID" value="NZ_SHKM01000001.1"/>
</dbReference>
<evidence type="ECO:0000313" key="1">
    <source>
        <dbReference type="EMBL" id="RZT90511.1"/>
    </source>
</evidence>
<keyword evidence="2" id="KW-1185">Reference proteome</keyword>
<reference evidence="1 2" key="1">
    <citation type="submission" date="2019-02" db="EMBL/GenBank/DDBJ databases">
        <title>Genomic Encyclopedia of Type Strains, Phase IV (KMG-IV): sequencing the most valuable type-strain genomes for metagenomic binning, comparative biology and taxonomic classification.</title>
        <authorList>
            <person name="Goeker M."/>
        </authorList>
    </citation>
    <scope>NUCLEOTIDE SEQUENCE [LARGE SCALE GENOMIC DNA]</scope>
    <source>
        <strain evidence="1 2">DSM 21223</strain>
    </source>
</reference>
<accession>A0ABY0IV00</accession>
<organism evidence="1 2">
    <name type="scientific">Azospira oryzae</name>
    <dbReference type="NCBI Taxonomy" id="146939"/>
    <lineage>
        <taxon>Bacteria</taxon>
        <taxon>Pseudomonadati</taxon>
        <taxon>Pseudomonadota</taxon>
        <taxon>Betaproteobacteria</taxon>
        <taxon>Rhodocyclales</taxon>
        <taxon>Rhodocyclaceae</taxon>
        <taxon>Azospira</taxon>
    </lineage>
</organism>
<gene>
    <name evidence="1" type="ORF">EV678_1328</name>
</gene>
<protein>
    <submittedName>
        <fullName evidence="1">Uncharacterized protein</fullName>
    </submittedName>
</protein>
<evidence type="ECO:0000313" key="2">
    <source>
        <dbReference type="Proteomes" id="UP000292136"/>
    </source>
</evidence>
<dbReference type="EMBL" id="SHKM01000001">
    <property type="protein sequence ID" value="RZT90511.1"/>
    <property type="molecule type" value="Genomic_DNA"/>
</dbReference>
<name>A0ABY0IV00_9RHOO</name>
<sequence length="158" mass="16244">MSKKIIYDLAILGAVIALGGLGYTLAPLLTPKTDLAAPLSDCDLNRGPCRAALPGGGEVEFSISPRPVPALKPLTLSARVSGIPASQVEVDFAGVDMKMGYNRPLLAAAKEAGTFVGQGNLPVCITGTMIWQATVLVGSGGKNIAVPFRFESAAPEGH</sequence>